<dbReference type="Proteomes" id="UP000735302">
    <property type="component" value="Unassembled WGS sequence"/>
</dbReference>
<reference evidence="2 3" key="1">
    <citation type="journal article" date="2021" name="Elife">
        <title>Chloroplast acquisition without the gene transfer in kleptoplastic sea slugs, Plakobranchus ocellatus.</title>
        <authorList>
            <person name="Maeda T."/>
            <person name="Takahashi S."/>
            <person name="Yoshida T."/>
            <person name="Shimamura S."/>
            <person name="Takaki Y."/>
            <person name="Nagai Y."/>
            <person name="Toyoda A."/>
            <person name="Suzuki Y."/>
            <person name="Arimoto A."/>
            <person name="Ishii H."/>
            <person name="Satoh N."/>
            <person name="Nishiyama T."/>
            <person name="Hasebe M."/>
            <person name="Maruyama T."/>
            <person name="Minagawa J."/>
            <person name="Obokata J."/>
            <person name="Shigenobu S."/>
        </authorList>
    </citation>
    <scope>NUCLEOTIDE SEQUENCE [LARGE SCALE GENOMIC DNA]</scope>
</reference>
<feature type="region of interest" description="Disordered" evidence="1">
    <location>
        <begin position="25"/>
        <end position="44"/>
    </location>
</feature>
<organism evidence="2 3">
    <name type="scientific">Plakobranchus ocellatus</name>
    <dbReference type="NCBI Taxonomy" id="259542"/>
    <lineage>
        <taxon>Eukaryota</taxon>
        <taxon>Metazoa</taxon>
        <taxon>Spiralia</taxon>
        <taxon>Lophotrochozoa</taxon>
        <taxon>Mollusca</taxon>
        <taxon>Gastropoda</taxon>
        <taxon>Heterobranchia</taxon>
        <taxon>Euthyneura</taxon>
        <taxon>Panpulmonata</taxon>
        <taxon>Sacoglossa</taxon>
        <taxon>Placobranchoidea</taxon>
        <taxon>Plakobranchidae</taxon>
        <taxon>Plakobranchus</taxon>
    </lineage>
</organism>
<keyword evidence="3" id="KW-1185">Reference proteome</keyword>
<proteinExistence type="predicted"/>
<evidence type="ECO:0000256" key="1">
    <source>
        <dbReference type="SAM" id="MobiDB-lite"/>
    </source>
</evidence>
<gene>
    <name evidence="2" type="ORF">PoB_005150200</name>
</gene>
<accession>A0AAV4C0W5</accession>
<dbReference type="AlphaFoldDB" id="A0AAV4C0W5"/>
<sequence>MTFQLSRKDRNGCGISVTFHSLAVPSRNEQQAKRKGSRRNDYSNDDNRLKAELFASLMIGIAARPVKTLQRQKAGRGRKTLTPCIRPNIKNSWTADRIRGRTGSRARVSHVGSHRQLVVAPQKHPAYSGLLSFRVLVRLILEIIQSVGSTGFSAPM</sequence>
<comment type="caution">
    <text evidence="2">The sequence shown here is derived from an EMBL/GenBank/DDBJ whole genome shotgun (WGS) entry which is preliminary data.</text>
</comment>
<name>A0AAV4C0W5_9GAST</name>
<protein>
    <submittedName>
        <fullName evidence="2">Uncharacterized protein</fullName>
    </submittedName>
</protein>
<dbReference type="EMBL" id="BLXT01005682">
    <property type="protein sequence ID" value="GFO24997.1"/>
    <property type="molecule type" value="Genomic_DNA"/>
</dbReference>
<evidence type="ECO:0000313" key="3">
    <source>
        <dbReference type="Proteomes" id="UP000735302"/>
    </source>
</evidence>
<evidence type="ECO:0000313" key="2">
    <source>
        <dbReference type="EMBL" id="GFO24997.1"/>
    </source>
</evidence>